<gene>
    <name evidence="1" type="ORF">F2Q68_00041121</name>
</gene>
<protein>
    <submittedName>
        <fullName evidence="1">Uncharacterized protein</fullName>
    </submittedName>
</protein>
<reference evidence="1" key="1">
    <citation type="submission" date="2019-12" db="EMBL/GenBank/DDBJ databases">
        <title>Genome sequencing and annotation of Brassica cretica.</title>
        <authorList>
            <person name="Studholme D.J."/>
            <person name="Sarris P.F."/>
        </authorList>
    </citation>
    <scope>NUCLEOTIDE SEQUENCE</scope>
    <source>
        <strain evidence="1">PFS-001/15</strain>
        <tissue evidence="1">Leaf</tissue>
    </source>
</reference>
<comment type="caution">
    <text evidence="1">The sequence shown here is derived from an EMBL/GenBank/DDBJ whole genome shotgun (WGS) entry which is preliminary data.</text>
</comment>
<accession>A0A8S9MJ31</accession>
<dbReference type="AlphaFoldDB" id="A0A8S9MJ31"/>
<sequence length="54" mass="6113">MSGDDRCHGIVRLAYCFDHDDFFFSCSSGEAIRDNDNSKREEMRGNGGLNFVYG</sequence>
<organism evidence="1 2">
    <name type="scientific">Brassica cretica</name>
    <name type="common">Mustard</name>
    <dbReference type="NCBI Taxonomy" id="69181"/>
    <lineage>
        <taxon>Eukaryota</taxon>
        <taxon>Viridiplantae</taxon>
        <taxon>Streptophyta</taxon>
        <taxon>Embryophyta</taxon>
        <taxon>Tracheophyta</taxon>
        <taxon>Spermatophyta</taxon>
        <taxon>Magnoliopsida</taxon>
        <taxon>eudicotyledons</taxon>
        <taxon>Gunneridae</taxon>
        <taxon>Pentapetalae</taxon>
        <taxon>rosids</taxon>
        <taxon>malvids</taxon>
        <taxon>Brassicales</taxon>
        <taxon>Brassicaceae</taxon>
        <taxon>Brassiceae</taxon>
        <taxon>Brassica</taxon>
    </lineage>
</organism>
<dbReference type="Proteomes" id="UP000712281">
    <property type="component" value="Unassembled WGS sequence"/>
</dbReference>
<name>A0A8S9MJ31_BRACR</name>
<evidence type="ECO:0000313" key="2">
    <source>
        <dbReference type="Proteomes" id="UP000712281"/>
    </source>
</evidence>
<proteinExistence type="predicted"/>
<dbReference type="EMBL" id="QGKW02000007">
    <property type="protein sequence ID" value="KAF2620384.1"/>
    <property type="molecule type" value="Genomic_DNA"/>
</dbReference>
<evidence type="ECO:0000313" key="1">
    <source>
        <dbReference type="EMBL" id="KAF2620384.1"/>
    </source>
</evidence>